<accession>A0A5J4U398</accession>
<evidence type="ECO:0008006" key="3">
    <source>
        <dbReference type="Google" id="ProtNLM"/>
    </source>
</evidence>
<dbReference type="AlphaFoldDB" id="A0A5J4U398"/>
<protein>
    <recommendedName>
        <fullName evidence="3">Tyr recombinase domain-containing protein</fullName>
    </recommendedName>
</protein>
<proteinExistence type="predicted"/>
<evidence type="ECO:0000313" key="2">
    <source>
        <dbReference type="Proteomes" id="UP000324800"/>
    </source>
</evidence>
<dbReference type="EMBL" id="SNRW01021304">
    <property type="protein sequence ID" value="KAA6364713.1"/>
    <property type="molecule type" value="Genomic_DNA"/>
</dbReference>
<gene>
    <name evidence="1" type="ORF">EZS28_039760</name>
</gene>
<sequence length="231" mass="26712">MLFRIQSFQQKGINEFTLKQMMKKLQNATRKKRKEESICKLDIQLRFIQGKYGYIEQFGVQENMGSVISSIIAFATLSLTEIHRAKATRNEDSSWQLDTAVWNGDNYDLTVTFRPVSNEQICPTTWLASCFARRGINDQTKPLWWRESRSKITSYEHISKAVHMVMKGADVQAKNSVTSIRQSSITKSIDQGASYQEVDRAFRHKEGTGTVAVHYDMNLNDRLRERLTNFE</sequence>
<dbReference type="Proteomes" id="UP000324800">
    <property type="component" value="Unassembled WGS sequence"/>
</dbReference>
<dbReference type="SUPFAM" id="SSF56349">
    <property type="entry name" value="DNA breaking-rejoining enzymes"/>
    <property type="match status" value="1"/>
</dbReference>
<reference evidence="1 2" key="1">
    <citation type="submission" date="2019-03" db="EMBL/GenBank/DDBJ databases">
        <title>Single cell metagenomics reveals metabolic interactions within the superorganism composed of flagellate Streblomastix strix and complex community of Bacteroidetes bacteria on its surface.</title>
        <authorList>
            <person name="Treitli S.C."/>
            <person name="Kolisko M."/>
            <person name="Husnik F."/>
            <person name="Keeling P."/>
            <person name="Hampl V."/>
        </authorList>
    </citation>
    <scope>NUCLEOTIDE SEQUENCE [LARGE SCALE GENOMIC DNA]</scope>
    <source>
        <strain evidence="1">ST1C</strain>
    </source>
</reference>
<dbReference type="InterPro" id="IPR011010">
    <property type="entry name" value="DNA_brk_join_enz"/>
</dbReference>
<dbReference type="GO" id="GO:0003677">
    <property type="term" value="F:DNA binding"/>
    <property type="evidence" value="ECO:0007669"/>
    <property type="project" value="InterPro"/>
</dbReference>
<comment type="caution">
    <text evidence="1">The sequence shown here is derived from an EMBL/GenBank/DDBJ whole genome shotgun (WGS) entry which is preliminary data.</text>
</comment>
<organism evidence="1 2">
    <name type="scientific">Streblomastix strix</name>
    <dbReference type="NCBI Taxonomy" id="222440"/>
    <lineage>
        <taxon>Eukaryota</taxon>
        <taxon>Metamonada</taxon>
        <taxon>Preaxostyla</taxon>
        <taxon>Oxymonadida</taxon>
        <taxon>Streblomastigidae</taxon>
        <taxon>Streblomastix</taxon>
    </lineage>
</organism>
<evidence type="ECO:0000313" key="1">
    <source>
        <dbReference type="EMBL" id="KAA6364713.1"/>
    </source>
</evidence>
<name>A0A5J4U398_9EUKA</name>